<dbReference type="Proteomes" id="UP000653578">
    <property type="component" value="Unassembled WGS sequence"/>
</dbReference>
<dbReference type="Pfam" id="PF01478">
    <property type="entry name" value="Peptidase_A24"/>
    <property type="match status" value="1"/>
</dbReference>
<keyword evidence="2" id="KW-0812">Transmembrane</keyword>
<reference evidence="4 5" key="1">
    <citation type="submission" date="2019-10" db="EMBL/GenBank/DDBJ databases">
        <title>Description of Paenibacillus humi sp. nov.</title>
        <authorList>
            <person name="Carlier A."/>
            <person name="Qi S."/>
        </authorList>
    </citation>
    <scope>NUCLEOTIDE SEQUENCE [LARGE SCALE GENOMIC DNA]</scope>
    <source>
        <strain evidence="4 5">LMG 31461</strain>
    </source>
</reference>
<evidence type="ECO:0000313" key="5">
    <source>
        <dbReference type="Proteomes" id="UP000653578"/>
    </source>
</evidence>
<feature type="transmembrane region" description="Helical" evidence="2">
    <location>
        <begin position="159"/>
        <end position="177"/>
    </location>
</feature>
<evidence type="ECO:0000259" key="3">
    <source>
        <dbReference type="Pfam" id="PF01478"/>
    </source>
</evidence>
<comment type="similarity">
    <text evidence="1">Belongs to the peptidase A24 family.</text>
</comment>
<proteinExistence type="inferred from homology"/>
<keyword evidence="2" id="KW-0472">Membrane</keyword>
<dbReference type="RefSeq" id="WP_171630788.1">
    <property type="nucleotide sequence ID" value="NZ_WHNY01000040.1"/>
</dbReference>
<evidence type="ECO:0000313" key="4">
    <source>
        <dbReference type="EMBL" id="NOU65047.1"/>
    </source>
</evidence>
<dbReference type="PANTHER" id="PTHR30487">
    <property type="entry name" value="TYPE 4 PREPILIN-LIKE PROTEINS LEADER PEPTIDE-PROCESSING ENZYME"/>
    <property type="match status" value="1"/>
</dbReference>
<dbReference type="Gene3D" id="1.20.120.1220">
    <property type="match status" value="1"/>
</dbReference>
<gene>
    <name evidence="4" type="ORF">GC096_13500</name>
</gene>
<sequence length="178" mass="19781">MEGRGGLILVCLGLFIIFITVALIIDVRYSKLPNKLTMSGTIFGLSFHTWSEGWDGLLFSLIGACTGFLIVFVLYVIGALGAGDVKLFAAIGAIMGVMFVMQTLVYAILWAGLIGLFLLLIQRKIRTTSRKLAGWLFSILALKKFETFFELKQQKNIKFPFMYAVFPAVAVTIYYSLL</sequence>
<dbReference type="EMBL" id="WHNY01000040">
    <property type="protein sequence ID" value="NOU65047.1"/>
    <property type="molecule type" value="Genomic_DNA"/>
</dbReference>
<dbReference type="InterPro" id="IPR000045">
    <property type="entry name" value="Prepilin_IV_endopep_pep"/>
</dbReference>
<comment type="caution">
    <text evidence="4">The sequence shown here is derived from an EMBL/GenBank/DDBJ whole genome shotgun (WGS) entry which is preliminary data.</text>
</comment>
<feature type="transmembrane region" description="Helical" evidence="2">
    <location>
        <begin position="57"/>
        <end position="82"/>
    </location>
</feature>
<protein>
    <submittedName>
        <fullName evidence="4">Prepilin peptidase</fullName>
    </submittedName>
</protein>
<keyword evidence="5" id="KW-1185">Reference proteome</keyword>
<keyword evidence="2" id="KW-1133">Transmembrane helix</keyword>
<name>A0ABX1X9C2_9BACL</name>
<feature type="domain" description="Prepilin type IV endopeptidase peptidase" evidence="3">
    <location>
        <begin position="14"/>
        <end position="116"/>
    </location>
</feature>
<evidence type="ECO:0000256" key="1">
    <source>
        <dbReference type="ARBA" id="ARBA00005801"/>
    </source>
</evidence>
<dbReference type="PANTHER" id="PTHR30487:SF0">
    <property type="entry name" value="PREPILIN LEADER PEPTIDASE_N-METHYLTRANSFERASE-RELATED"/>
    <property type="match status" value="1"/>
</dbReference>
<dbReference type="InterPro" id="IPR050882">
    <property type="entry name" value="Prepilin_peptidase/N-MTase"/>
</dbReference>
<feature type="transmembrane region" description="Helical" evidence="2">
    <location>
        <begin position="88"/>
        <end position="121"/>
    </location>
</feature>
<evidence type="ECO:0000256" key="2">
    <source>
        <dbReference type="SAM" id="Phobius"/>
    </source>
</evidence>
<accession>A0ABX1X9C2</accession>
<feature type="transmembrane region" description="Helical" evidence="2">
    <location>
        <begin position="6"/>
        <end position="25"/>
    </location>
</feature>
<organism evidence="4 5">
    <name type="scientific">Paenibacillus plantarum</name>
    <dbReference type="NCBI Taxonomy" id="2654975"/>
    <lineage>
        <taxon>Bacteria</taxon>
        <taxon>Bacillati</taxon>
        <taxon>Bacillota</taxon>
        <taxon>Bacilli</taxon>
        <taxon>Bacillales</taxon>
        <taxon>Paenibacillaceae</taxon>
        <taxon>Paenibacillus</taxon>
    </lineage>
</organism>